<proteinExistence type="inferred from homology"/>
<evidence type="ECO:0000256" key="4">
    <source>
        <dbReference type="ARBA" id="ARBA00023002"/>
    </source>
</evidence>
<feature type="domain" description="Ketopantoate reductase C-terminal" evidence="8">
    <location>
        <begin position="187"/>
        <end position="329"/>
    </location>
</feature>
<dbReference type="InterPro" id="IPR013752">
    <property type="entry name" value="KPA_reductase"/>
</dbReference>
<dbReference type="InterPro" id="IPR013328">
    <property type="entry name" value="6PGD_dom2"/>
</dbReference>
<comment type="catalytic activity">
    <reaction evidence="5">
        <text>(R)-pantoate + NADP(+) = 2-dehydropantoate + NADPH + H(+)</text>
        <dbReference type="Rhea" id="RHEA:16233"/>
        <dbReference type="ChEBI" id="CHEBI:11561"/>
        <dbReference type="ChEBI" id="CHEBI:15378"/>
        <dbReference type="ChEBI" id="CHEBI:15980"/>
        <dbReference type="ChEBI" id="CHEBI:57783"/>
        <dbReference type="ChEBI" id="CHEBI:58349"/>
        <dbReference type="EC" id="1.1.1.169"/>
    </reaction>
    <physiologicalReaction direction="right-to-left" evidence="5">
        <dbReference type="Rhea" id="RHEA:16235"/>
    </physiologicalReaction>
</comment>
<dbReference type="PANTHER" id="PTHR21708">
    <property type="entry name" value="PROBABLE 2-DEHYDROPANTOATE 2-REDUCTASE"/>
    <property type="match status" value="1"/>
</dbReference>
<comment type="pathway">
    <text evidence="1">Cofactor biosynthesis; coenzyme A biosynthesis.</text>
</comment>
<protein>
    <submittedName>
        <fullName evidence="9">2-dehydropantoate 2-reductase</fullName>
        <ecNumber evidence="9">1.1.1.169</ecNumber>
    </submittedName>
</protein>
<organism evidence="9">
    <name type="scientific">Candidatus Heimdallarchaeum endolithica</name>
    <dbReference type="NCBI Taxonomy" id="2876572"/>
    <lineage>
        <taxon>Archaea</taxon>
        <taxon>Promethearchaeati</taxon>
        <taxon>Candidatus Heimdallarchaeota</taxon>
        <taxon>Candidatus Heimdallarchaeia (ex Rinke et al. 2021) (nom. nud.)</taxon>
        <taxon>Candidatus Heimdallarchaeales</taxon>
        <taxon>Candidatus Heimdallarchaeaceae</taxon>
        <taxon>Candidatus Heimdallarchaeum</taxon>
    </lineage>
</organism>
<evidence type="ECO:0000256" key="5">
    <source>
        <dbReference type="ARBA" id="ARBA00047506"/>
    </source>
</evidence>
<dbReference type="InterPro" id="IPR036291">
    <property type="entry name" value="NAD(P)-bd_dom_sf"/>
</dbReference>
<evidence type="ECO:0000256" key="6">
    <source>
        <dbReference type="ARBA" id="ARBA00048196"/>
    </source>
</evidence>
<evidence type="ECO:0000256" key="1">
    <source>
        <dbReference type="ARBA" id="ARBA00004724"/>
    </source>
</evidence>
<keyword evidence="3" id="KW-0521">NADP</keyword>
<evidence type="ECO:0000259" key="7">
    <source>
        <dbReference type="Pfam" id="PF02558"/>
    </source>
</evidence>
<comment type="catalytic activity">
    <reaction evidence="6">
        <text>(R)-pantoate + NAD(+) = 2-dehydropantoate + NADH + H(+)</text>
        <dbReference type="Rhea" id="RHEA:61292"/>
        <dbReference type="ChEBI" id="CHEBI:11561"/>
        <dbReference type="ChEBI" id="CHEBI:15378"/>
        <dbReference type="ChEBI" id="CHEBI:15980"/>
        <dbReference type="ChEBI" id="CHEBI:57540"/>
        <dbReference type="ChEBI" id="CHEBI:57945"/>
    </reaction>
    <physiologicalReaction direction="right-to-left" evidence="6">
        <dbReference type="Rhea" id="RHEA:61294"/>
    </physiologicalReaction>
</comment>
<dbReference type="GO" id="GO:0015940">
    <property type="term" value="P:pantothenate biosynthetic process"/>
    <property type="evidence" value="ECO:0007669"/>
    <property type="project" value="InterPro"/>
</dbReference>
<dbReference type="PANTHER" id="PTHR21708:SF26">
    <property type="entry name" value="2-DEHYDROPANTOATE 2-REDUCTASE"/>
    <property type="match status" value="1"/>
</dbReference>
<dbReference type="Pfam" id="PF08546">
    <property type="entry name" value="ApbA_C"/>
    <property type="match status" value="1"/>
</dbReference>
<dbReference type="SUPFAM" id="SSF51735">
    <property type="entry name" value="NAD(P)-binding Rossmann-fold domains"/>
    <property type="match status" value="1"/>
</dbReference>
<evidence type="ECO:0000256" key="3">
    <source>
        <dbReference type="ARBA" id="ARBA00022857"/>
    </source>
</evidence>
<dbReference type="SUPFAM" id="SSF48179">
    <property type="entry name" value="6-phosphogluconate dehydrogenase C-terminal domain-like"/>
    <property type="match status" value="1"/>
</dbReference>
<dbReference type="NCBIfam" id="TIGR00745">
    <property type="entry name" value="apbA_panE"/>
    <property type="match status" value="1"/>
</dbReference>
<evidence type="ECO:0000256" key="2">
    <source>
        <dbReference type="ARBA" id="ARBA00007870"/>
    </source>
</evidence>
<dbReference type="InterPro" id="IPR008927">
    <property type="entry name" value="6-PGluconate_DH-like_C_sf"/>
</dbReference>
<comment type="similarity">
    <text evidence="2">Belongs to the ketopantoate reductase family.</text>
</comment>
<name>A0A9Y1BQQ8_9ARCH</name>
<accession>A0A9Y1BQQ8</accession>
<dbReference type="Gene3D" id="3.40.50.720">
    <property type="entry name" value="NAD(P)-binding Rossmann-like Domain"/>
    <property type="match status" value="1"/>
</dbReference>
<dbReference type="Proteomes" id="UP001200513">
    <property type="component" value="Chromosome"/>
</dbReference>
<dbReference type="InterPro" id="IPR013332">
    <property type="entry name" value="KPR_N"/>
</dbReference>
<dbReference type="GO" id="GO:0008677">
    <property type="term" value="F:2-dehydropantoate 2-reductase activity"/>
    <property type="evidence" value="ECO:0007669"/>
    <property type="project" value="UniProtKB-EC"/>
</dbReference>
<dbReference type="GO" id="GO:0005737">
    <property type="term" value="C:cytoplasm"/>
    <property type="evidence" value="ECO:0007669"/>
    <property type="project" value="TreeGrafter"/>
</dbReference>
<gene>
    <name evidence="9" type="ORF">K9W46_13945</name>
</gene>
<dbReference type="InterPro" id="IPR051402">
    <property type="entry name" value="KPR-Related"/>
</dbReference>
<reference evidence="9" key="1">
    <citation type="journal article" date="2022" name="Nat. Microbiol.">
        <title>Unique mobile elements and scalable gene flow at the prokaryote-eukaryote boundary revealed by circularized Asgard archaea genomes.</title>
        <authorList>
            <person name="Wu F."/>
            <person name="Speth D.R."/>
            <person name="Philosof A."/>
            <person name="Cremiere A."/>
            <person name="Narayanan A."/>
            <person name="Barco R.A."/>
            <person name="Connon S.A."/>
            <person name="Amend J.P."/>
            <person name="Antoshechkin I.A."/>
            <person name="Orphan V.J."/>
        </authorList>
    </citation>
    <scope>NUCLEOTIDE SEQUENCE</scope>
    <source>
        <strain evidence="9">PR6</strain>
    </source>
</reference>
<dbReference type="Gene3D" id="1.10.1040.10">
    <property type="entry name" value="N-(1-d-carboxylethyl)-l-norvaline Dehydrogenase, domain 2"/>
    <property type="match status" value="1"/>
</dbReference>
<dbReference type="InterPro" id="IPR003710">
    <property type="entry name" value="ApbA"/>
</dbReference>
<feature type="domain" description="Ketopantoate reductase N-terminal" evidence="7">
    <location>
        <begin position="9"/>
        <end position="157"/>
    </location>
</feature>
<evidence type="ECO:0000259" key="8">
    <source>
        <dbReference type="Pfam" id="PF08546"/>
    </source>
</evidence>
<dbReference type="Pfam" id="PF02558">
    <property type="entry name" value="ApbA"/>
    <property type="match status" value="1"/>
</dbReference>
<sequence>MDKENINLLVVGPGAIGTAVATPLAANNIHVRVLGRERHKEFFSKKKMVYNSSKGKLEGKVVGVTIDDLQNEKEWKPDAILITLKANSTIEVIKQLEQIYDQEIPIVSLQNGLIAEEIAKESHFKKVIACVVGFNVKLVDTGIAEQTSEGDLVIGRIGKEKEVKSEDVPDFIPKVLEFVAPTKVSDNIISDVWMKLMINSTINPICAIGDMPLGEIARTKAAIYLSLWNWKEMVDVAKALGLKLNPFQGVLFAEVLYVYDIISFGIAKNVLKRIVAPHKNAIVSMLQDIRNGKSTEIDYLNGKVYEIGSKLGVKMPTNEMLIKTIKEIEKGNKKPSKGLLNKLFRESILSK</sequence>
<dbReference type="EMBL" id="CP084167">
    <property type="protein sequence ID" value="UJG43458.1"/>
    <property type="molecule type" value="Genomic_DNA"/>
</dbReference>
<evidence type="ECO:0000313" key="9">
    <source>
        <dbReference type="EMBL" id="UJG43458.1"/>
    </source>
</evidence>
<dbReference type="AlphaFoldDB" id="A0A9Y1BQQ8"/>
<keyword evidence="4 9" id="KW-0560">Oxidoreductase</keyword>
<dbReference type="EC" id="1.1.1.169" evidence="9"/>